<organism evidence="1 2">
    <name type="scientific">Pseudomonas frederiksbergensis</name>
    <dbReference type="NCBI Taxonomy" id="104087"/>
    <lineage>
        <taxon>Bacteria</taxon>
        <taxon>Pseudomonadati</taxon>
        <taxon>Pseudomonadota</taxon>
        <taxon>Gammaproteobacteria</taxon>
        <taxon>Pseudomonadales</taxon>
        <taxon>Pseudomonadaceae</taxon>
        <taxon>Pseudomonas</taxon>
    </lineage>
</organism>
<dbReference type="EMBL" id="JQGJ01000006">
    <property type="protein sequence ID" value="KHK64407.1"/>
    <property type="molecule type" value="Genomic_DNA"/>
</dbReference>
<proteinExistence type="predicted"/>
<dbReference type="Proteomes" id="UP000030949">
    <property type="component" value="Unassembled WGS sequence"/>
</dbReference>
<reference evidence="2" key="1">
    <citation type="submission" date="2015-03" db="EMBL/GenBank/DDBJ databases">
        <title>Pseudomonas frederiksbergensis hydrocarbon degrader.</title>
        <authorList>
            <person name="Brown L.M."/>
            <person name="Ruiz O.N."/>
            <person name="Mueller S."/>
            <person name="Gunasekera T.S."/>
        </authorList>
    </citation>
    <scope>NUCLEOTIDE SEQUENCE [LARGE SCALE GENOMIC DNA]</scope>
    <source>
        <strain evidence="2">SI8</strain>
    </source>
</reference>
<evidence type="ECO:0000313" key="1">
    <source>
        <dbReference type="EMBL" id="KHK64407.1"/>
    </source>
</evidence>
<evidence type="ECO:0000313" key="2">
    <source>
        <dbReference type="Proteomes" id="UP000030949"/>
    </source>
</evidence>
<accession>A0A0B1Z4R3</accession>
<dbReference type="OrthoDB" id="7017389at2"/>
<protein>
    <submittedName>
        <fullName evidence="1">Uncharacterized protein</fullName>
    </submittedName>
</protein>
<dbReference type="RefSeq" id="WP_039591435.1">
    <property type="nucleotide sequence ID" value="NZ_JQGJ02000006.1"/>
</dbReference>
<dbReference type="Gene3D" id="2.60.40.10">
    <property type="entry name" value="Immunoglobulins"/>
    <property type="match status" value="1"/>
</dbReference>
<dbReference type="InterPro" id="IPR013783">
    <property type="entry name" value="Ig-like_fold"/>
</dbReference>
<dbReference type="AlphaFoldDB" id="A0A0B1Z4R3"/>
<comment type="caution">
    <text evidence="1">The sequence shown here is derived from an EMBL/GenBank/DDBJ whole genome shotgun (WGS) entry which is preliminary data.</text>
</comment>
<sequence length="418" mass="45935">MDTPRTAAQDDAALVLRPMDINGMKRDVLPTGTYHGGIPLSIHSSLIKLYMTIDPSRTLSKPLGVNDTVELWVNGKPTSVIKIIKPGEENATYSMELPWGWLNDGANTMFYRMTRPGSHNHEDSIPVLNLLFHYPASTITVSHPPSVDPAQPGTGTFTLTRSYPRAYDEVTLTVGTWSKTIPYAHPANPITYTLTAADLQQIGDGTHPVSVRTVDQLGNSSVSPPSSIVIGTAPAEWVDHYTSLAEAYNGWIPYHAARSGSIRPHVMGNQTVNAFFNFTDQGETDGFAGVILYQDFLFIPGQYQFTFEGTHVADSSHIPNLENPILYPTTSMPEFPSIPRVVPKDGVWHLFAIEFTITQKGSVRMYINNDQDSSNGNDFGLRNIRIVRVESGAGSMSVPAEQSKLRVYTGPRPAITYP</sequence>
<gene>
    <name evidence="1" type="ORF">JZ00_11620</name>
</gene>
<name>A0A0B1Z4R3_9PSED</name>